<dbReference type="AlphaFoldDB" id="A0A382VBN1"/>
<dbReference type="EMBL" id="UINC01150341">
    <property type="protein sequence ID" value="SVD43328.1"/>
    <property type="molecule type" value="Genomic_DNA"/>
</dbReference>
<name>A0A382VBN1_9ZZZZ</name>
<accession>A0A382VBN1</accession>
<organism evidence="1">
    <name type="scientific">marine metagenome</name>
    <dbReference type="NCBI Taxonomy" id="408172"/>
    <lineage>
        <taxon>unclassified sequences</taxon>
        <taxon>metagenomes</taxon>
        <taxon>ecological metagenomes</taxon>
    </lineage>
</organism>
<reference evidence="1" key="1">
    <citation type="submission" date="2018-05" db="EMBL/GenBank/DDBJ databases">
        <authorList>
            <person name="Lanie J.A."/>
            <person name="Ng W.-L."/>
            <person name="Kazmierczak K.M."/>
            <person name="Andrzejewski T.M."/>
            <person name="Davidsen T.M."/>
            <person name="Wayne K.J."/>
            <person name="Tettelin H."/>
            <person name="Glass J.I."/>
            <person name="Rusch D."/>
            <person name="Podicherti R."/>
            <person name="Tsui H.-C.T."/>
            <person name="Winkler M.E."/>
        </authorList>
    </citation>
    <scope>NUCLEOTIDE SEQUENCE</scope>
</reference>
<feature type="non-terminal residue" evidence="1">
    <location>
        <position position="286"/>
    </location>
</feature>
<feature type="non-terminal residue" evidence="1">
    <location>
        <position position="1"/>
    </location>
</feature>
<proteinExistence type="predicted"/>
<gene>
    <name evidence="1" type="ORF">METZ01_LOCUS396182</name>
</gene>
<protein>
    <submittedName>
        <fullName evidence="1">Uncharacterized protein</fullName>
    </submittedName>
</protein>
<sequence>AYEEGFAEGSASCAQGFESDEAYPYEEYRGEDEYQMGYYNGFGEGFFDAYDVCDTITKAQDVENESQQREEELEAPQQQKTVQDLALLTSAETSGAGWNYRTAAENERTLSPPDADAIRIDYNASSGQALLTAAAGAVPAGATVVVANLELGDVMLVHADAVGAFETQIASFPGTHIMIKQDSTGEVIRQDWDDMDIFEQDQIQSPGILLRTPQLTSSEIVTGYAVAGGARVSNDGPPWMFVGTLSETNLQSGGAFSVVGRITILSDVVSLEQATLSYSGQLLGDE</sequence>
<evidence type="ECO:0000313" key="1">
    <source>
        <dbReference type="EMBL" id="SVD43328.1"/>
    </source>
</evidence>